<keyword evidence="4" id="KW-0732">Signal</keyword>
<evidence type="ECO:0000313" key="6">
    <source>
        <dbReference type="Proteomes" id="UP000053424"/>
    </source>
</evidence>
<reference evidence="6" key="2">
    <citation type="submission" date="2015-01" db="EMBL/GenBank/DDBJ databases">
        <title>Evolutionary Origins and Diversification of the Mycorrhizal Mutualists.</title>
        <authorList>
            <consortium name="DOE Joint Genome Institute"/>
            <consortium name="Mycorrhizal Genomics Consortium"/>
            <person name="Kohler A."/>
            <person name="Kuo A."/>
            <person name="Nagy L.G."/>
            <person name="Floudas D."/>
            <person name="Copeland A."/>
            <person name="Barry K.W."/>
            <person name="Cichocki N."/>
            <person name="Veneault-Fourrey C."/>
            <person name="LaButti K."/>
            <person name="Lindquist E.A."/>
            <person name="Lipzen A."/>
            <person name="Lundell T."/>
            <person name="Morin E."/>
            <person name="Murat C."/>
            <person name="Riley R."/>
            <person name="Ohm R."/>
            <person name="Sun H."/>
            <person name="Tunlid A."/>
            <person name="Henrissat B."/>
            <person name="Grigoriev I.V."/>
            <person name="Hibbett D.S."/>
            <person name="Martin F."/>
        </authorList>
    </citation>
    <scope>NUCLEOTIDE SEQUENCE [LARGE SCALE GENOMIC DNA]</scope>
    <source>
        <strain evidence="6">h7</strain>
    </source>
</reference>
<comment type="subcellular location">
    <subcellularLocation>
        <location evidence="1">Secreted</location>
    </subcellularLocation>
</comment>
<gene>
    <name evidence="5" type="ORF">M413DRAFT_111477</name>
</gene>
<dbReference type="STRING" id="686832.A0A0C3CLH7"/>
<evidence type="ECO:0000256" key="1">
    <source>
        <dbReference type="ARBA" id="ARBA00004613"/>
    </source>
</evidence>
<accession>A0A0C3CLH7</accession>
<name>A0A0C3CLH7_HEBCY</name>
<evidence type="ECO:0000256" key="2">
    <source>
        <dbReference type="ARBA" id="ARBA00010421"/>
    </source>
</evidence>
<evidence type="ECO:0000256" key="3">
    <source>
        <dbReference type="ARBA" id="ARBA00022525"/>
    </source>
</evidence>
<feature type="signal peptide" evidence="4">
    <location>
        <begin position="1"/>
        <end position="19"/>
    </location>
</feature>
<dbReference type="SUPFAM" id="SSF50685">
    <property type="entry name" value="Barwin-like endoglucanases"/>
    <property type="match status" value="1"/>
</dbReference>
<evidence type="ECO:0000313" key="5">
    <source>
        <dbReference type="EMBL" id="KIM49555.1"/>
    </source>
</evidence>
<dbReference type="AlphaFoldDB" id="A0A0C3CLH7"/>
<dbReference type="Gene3D" id="2.40.40.10">
    <property type="entry name" value="RlpA-like domain"/>
    <property type="match status" value="1"/>
</dbReference>
<dbReference type="GO" id="GO:0005576">
    <property type="term" value="C:extracellular region"/>
    <property type="evidence" value="ECO:0007669"/>
    <property type="project" value="UniProtKB-SubCell"/>
</dbReference>
<dbReference type="CDD" id="cd22778">
    <property type="entry name" value="DPBB_CEPL-like"/>
    <property type="match status" value="1"/>
</dbReference>
<keyword evidence="3" id="KW-0964">Secreted</keyword>
<comment type="similarity">
    <text evidence="2">Belongs to the cerato-platanin family.</text>
</comment>
<dbReference type="EMBL" id="KN831768">
    <property type="protein sequence ID" value="KIM49555.1"/>
    <property type="molecule type" value="Genomic_DNA"/>
</dbReference>
<organism evidence="5 6">
    <name type="scientific">Hebeloma cylindrosporum</name>
    <dbReference type="NCBI Taxonomy" id="76867"/>
    <lineage>
        <taxon>Eukaryota</taxon>
        <taxon>Fungi</taxon>
        <taxon>Dikarya</taxon>
        <taxon>Basidiomycota</taxon>
        <taxon>Agaricomycotina</taxon>
        <taxon>Agaricomycetes</taxon>
        <taxon>Agaricomycetidae</taxon>
        <taxon>Agaricales</taxon>
        <taxon>Agaricineae</taxon>
        <taxon>Hymenogastraceae</taxon>
        <taxon>Hebeloma</taxon>
    </lineage>
</organism>
<dbReference type="HOGENOM" id="CLU_111635_0_0_1"/>
<dbReference type="Pfam" id="PF07249">
    <property type="entry name" value="Cerato-platanin"/>
    <property type="match status" value="1"/>
</dbReference>
<dbReference type="InterPro" id="IPR036908">
    <property type="entry name" value="RlpA-like_sf"/>
</dbReference>
<protein>
    <recommendedName>
        <fullName evidence="7">Cerato-platanin</fullName>
    </recommendedName>
</protein>
<sequence>MKFSTFFAPLALFPTLISALTVSYDTTYDNSDRSLSTVACSDGANGMLTRGFTTFGSLPKFPHIGGAPDIASWNSPNCGTCWNLTYTNPQQVSKSVNILAIDVSGPDFNIALSAMNELTDGQAQSLGRVTITAAQAASSVCGL</sequence>
<dbReference type="OrthoDB" id="4898945at2759"/>
<dbReference type="Proteomes" id="UP000053424">
    <property type="component" value="Unassembled WGS sequence"/>
</dbReference>
<proteinExistence type="inferred from homology"/>
<evidence type="ECO:0008006" key="7">
    <source>
        <dbReference type="Google" id="ProtNLM"/>
    </source>
</evidence>
<evidence type="ECO:0000256" key="4">
    <source>
        <dbReference type="SAM" id="SignalP"/>
    </source>
</evidence>
<dbReference type="InterPro" id="IPR010829">
    <property type="entry name" value="Cerato-platanin"/>
</dbReference>
<keyword evidence="6" id="KW-1185">Reference proteome</keyword>
<feature type="chain" id="PRO_5002162593" description="Cerato-platanin" evidence="4">
    <location>
        <begin position="20"/>
        <end position="143"/>
    </location>
</feature>
<reference evidence="5 6" key="1">
    <citation type="submission" date="2014-04" db="EMBL/GenBank/DDBJ databases">
        <authorList>
            <consortium name="DOE Joint Genome Institute"/>
            <person name="Kuo A."/>
            <person name="Gay G."/>
            <person name="Dore J."/>
            <person name="Kohler A."/>
            <person name="Nagy L.G."/>
            <person name="Floudas D."/>
            <person name="Copeland A."/>
            <person name="Barry K.W."/>
            <person name="Cichocki N."/>
            <person name="Veneault-Fourrey C."/>
            <person name="LaButti K."/>
            <person name="Lindquist E.A."/>
            <person name="Lipzen A."/>
            <person name="Lundell T."/>
            <person name="Morin E."/>
            <person name="Murat C."/>
            <person name="Sun H."/>
            <person name="Tunlid A."/>
            <person name="Henrissat B."/>
            <person name="Grigoriev I.V."/>
            <person name="Hibbett D.S."/>
            <person name="Martin F."/>
            <person name="Nordberg H.P."/>
            <person name="Cantor M.N."/>
            <person name="Hua S.X."/>
        </authorList>
    </citation>
    <scope>NUCLEOTIDE SEQUENCE [LARGE SCALE GENOMIC DNA]</scope>
    <source>
        <strain evidence="6">h7</strain>
    </source>
</reference>